<organism evidence="1 2">
    <name type="scientific">Bacillus cereus</name>
    <dbReference type="NCBI Taxonomy" id="1396"/>
    <lineage>
        <taxon>Bacteria</taxon>
        <taxon>Bacillati</taxon>
        <taxon>Bacillota</taxon>
        <taxon>Bacilli</taxon>
        <taxon>Bacillales</taxon>
        <taxon>Bacillaceae</taxon>
        <taxon>Bacillus</taxon>
        <taxon>Bacillus cereus group</taxon>
    </lineage>
</organism>
<gene>
    <name evidence="1" type="ORF">CN425_27480</name>
</gene>
<dbReference type="Proteomes" id="UP000220635">
    <property type="component" value="Unassembled WGS sequence"/>
</dbReference>
<dbReference type="AlphaFoldDB" id="A0A2A8PPF0"/>
<comment type="caution">
    <text evidence="1">The sequence shown here is derived from an EMBL/GenBank/DDBJ whole genome shotgun (WGS) entry which is preliminary data.</text>
</comment>
<name>A0A2A8PPF0_BACCE</name>
<proteinExistence type="predicted"/>
<protein>
    <recommendedName>
        <fullName evidence="3">DUF4926 domain-containing protein</fullName>
    </recommendedName>
</protein>
<reference evidence="1 2" key="1">
    <citation type="submission" date="2017-09" db="EMBL/GenBank/DDBJ databases">
        <title>Large-scale bioinformatics analysis of Bacillus genomes uncovers conserved roles of natural products in bacterial physiology.</title>
        <authorList>
            <consortium name="Agbiome Team Llc"/>
            <person name="Bleich R.M."/>
            <person name="Grubbs K.J."/>
            <person name="Santa Maria K.C."/>
            <person name="Allen S.E."/>
            <person name="Farag S."/>
            <person name="Shank E.A."/>
            <person name="Bowers A."/>
        </authorList>
    </citation>
    <scope>NUCLEOTIDE SEQUENCE [LARGE SCALE GENOMIC DNA]</scope>
    <source>
        <strain evidence="1 2">AFS010695</strain>
    </source>
</reference>
<sequence>MFKIGDMVKVVRENQSGEIGEHNIDEGTIGKIVNVFVDEEFADGVCVTNFEVTFDEEPDNIYFEAGALILAE</sequence>
<accession>A0A2A8PPF0</accession>
<dbReference type="RefSeq" id="WP_000472664.1">
    <property type="nucleotide sequence ID" value="NZ_NTWE01000116.1"/>
</dbReference>
<dbReference type="EMBL" id="NTWE01000116">
    <property type="protein sequence ID" value="PEV94329.1"/>
    <property type="molecule type" value="Genomic_DNA"/>
</dbReference>
<evidence type="ECO:0008006" key="3">
    <source>
        <dbReference type="Google" id="ProtNLM"/>
    </source>
</evidence>
<evidence type="ECO:0000313" key="2">
    <source>
        <dbReference type="Proteomes" id="UP000220635"/>
    </source>
</evidence>
<evidence type="ECO:0000313" key="1">
    <source>
        <dbReference type="EMBL" id="PEV94329.1"/>
    </source>
</evidence>